<feature type="domain" description="Sey1/RHD3-like three-helix bundle" evidence="1">
    <location>
        <begin position="303"/>
        <end position="425"/>
    </location>
</feature>
<comment type="caution">
    <text evidence="2">The sequence shown here is derived from an EMBL/GenBank/DDBJ whole genome shotgun (WGS) entry which is preliminary data.</text>
</comment>
<dbReference type="Gene3D" id="3.40.50.300">
    <property type="entry name" value="P-loop containing nucleotide triphosphate hydrolases"/>
    <property type="match status" value="1"/>
</dbReference>
<evidence type="ECO:0000259" key="1">
    <source>
        <dbReference type="Pfam" id="PF20428"/>
    </source>
</evidence>
<name>A0AAV8UXX6_9RHOD</name>
<dbReference type="GO" id="GO:0003924">
    <property type="term" value="F:GTPase activity"/>
    <property type="evidence" value="ECO:0007669"/>
    <property type="project" value="TreeGrafter"/>
</dbReference>
<dbReference type="InterPro" id="IPR027417">
    <property type="entry name" value="P-loop_NTPase"/>
</dbReference>
<reference evidence="2 3" key="1">
    <citation type="journal article" date="2023" name="Nat. Commun.">
        <title>Origin of minicircular mitochondrial genomes in red algae.</title>
        <authorList>
            <person name="Lee Y."/>
            <person name="Cho C.H."/>
            <person name="Lee Y.M."/>
            <person name="Park S.I."/>
            <person name="Yang J.H."/>
            <person name="West J.A."/>
            <person name="Bhattacharya D."/>
            <person name="Yoon H.S."/>
        </authorList>
    </citation>
    <scope>NUCLEOTIDE SEQUENCE [LARGE SCALE GENOMIC DNA]</scope>
    <source>
        <strain evidence="2 3">CCMP1338</strain>
        <tissue evidence="2">Whole cell</tissue>
    </source>
</reference>
<evidence type="ECO:0000313" key="3">
    <source>
        <dbReference type="Proteomes" id="UP001157974"/>
    </source>
</evidence>
<dbReference type="InterPro" id="IPR046758">
    <property type="entry name" value="Sey1/RHD3-like_3HB"/>
</dbReference>
<accession>A0AAV8UXX6</accession>
<dbReference type="AlphaFoldDB" id="A0AAV8UXX6"/>
<sequence length="545" mass="61122">MSEMKRGILINGHGEFNSSLDLDLGPSHLGIVSVLPTFRAGKSSLLNDLFSTSFTVKHGFKKGRKEDPRKAAGLSVELVGRDLVVFDSEKRGSSTTKKVVTLQACLSDVVVFIVFESDLGRRDSFDIEVIQSFFVDAYKISHPEGLKSKLIILVRDVHDAGTRKNQKNMERLILRKLEKLWLSCRQDRTANLRSFLDIAVWHLPHHRLKLVEYSESLKNLHQLMIDAVEGGKFSKSIDGFSFTTYSQFVWTSMREDETEMLPKLADLVAMNDSDVQFGRIRRESWRVIEAWRLRVDSSSIIFNFGPAASDLYTKALREFDEKTSSFSENRFRRTRRQELIDLLENAISGLFVDQLKLLQRAANSEVRTKLLEEVRRSGIISETRQDSITREAISRFCSGAETLEVSDLRLSAYAARIELENALHSLITGFSGSAVAQGTAASRNAQLSRSNRRTYIPGNILPGVSLGLSVTSEVRNNGYGNAQLWSSYSNGPHTLNLGYANDADAVLQQGGGGVPFIRLQPSLRFDIDAPYMCSELQKRRQGGRG</sequence>
<dbReference type="Proteomes" id="UP001157974">
    <property type="component" value="Unassembled WGS sequence"/>
</dbReference>
<evidence type="ECO:0000313" key="2">
    <source>
        <dbReference type="EMBL" id="KAJ8906478.1"/>
    </source>
</evidence>
<dbReference type="Pfam" id="PF20428">
    <property type="entry name" value="Sey1_3HB"/>
    <property type="match status" value="1"/>
</dbReference>
<dbReference type="InterPro" id="IPR008803">
    <property type="entry name" value="RHD3/Sey1"/>
</dbReference>
<proteinExistence type="predicted"/>
<dbReference type="GO" id="GO:0016320">
    <property type="term" value="P:endoplasmic reticulum membrane fusion"/>
    <property type="evidence" value="ECO:0007669"/>
    <property type="project" value="TreeGrafter"/>
</dbReference>
<organism evidence="2 3">
    <name type="scientific">Rhodosorus marinus</name>
    <dbReference type="NCBI Taxonomy" id="101924"/>
    <lineage>
        <taxon>Eukaryota</taxon>
        <taxon>Rhodophyta</taxon>
        <taxon>Stylonematophyceae</taxon>
        <taxon>Stylonematales</taxon>
        <taxon>Stylonemataceae</taxon>
        <taxon>Rhodosorus</taxon>
    </lineage>
</organism>
<dbReference type="GO" id="GO:0005783">
    <property type="term" value="C:endoplasmic reticulum"/>
    <property type="evidence" value="ECO:0007669"/>
    <property type="project" value="TreeGrafter"/>
</dbReference>
<gene>
    <name evidence="2" type="ORF">NDN08_002971</name>
</gene>
<dbReference type="Pfam" id="PF05879">
    <property type="entry name" value="RHD3_GTPase"/>
    <property type="match status" value="1"/>
</dbReference>
<protein>
    <recommendedName>
        <fullName evidence="1">Sey1/RHD3-like three-helix bundle domain-containing protein</fullName>
    </recommendedName>
</protein>
<dbReference type="EMBL" id="JAMWBK010000003">
    <property type="protein sequence ID" value="KAJ8906478.1"/>
    <property type="molecule type" value="Genomic_DNA"/>
</dbReference>
<keyword evidence="3" id="KW-1185">Reference proteome</keyword>
<dbReference type="PANTHER" id="PTHR45923:SF2">
    <property type="entry name" value="PROTEIN SEY1"/>
    <property type="match status" value="1"/>
</dbReference>
<dbReference type="PANTHER" id="PTHR45923">
    <property type="entry name" value="PROTEIN SEY1"/>
    <property type="match status" value="1"/>
</dbReference>